<evidence type="ECO:0000259" key="1">
    <source>
        <dbReference type="PROSITE" id="PS50902"/>
    </source>
</evidence>
<accession>A0A5J4R0C7</accession>
<feature type="domain" description="Flavodoxin-like" evidence="1">
    <location>
        <begin position="34"/>
        <end position="187"/>
    </location>
</feature>
<dbReference type="Pfam" id="PF12682">
    <property type="entry name" value="Flavodoxin_4"/>
    <property type="match status" value="1"/>
</dbReference>
<name>A0A5J4R0C7_9ZZZZ</name>
<dbReference type="InterPro" id="IPR029039">
    <property type="entry name" value="Flavoprotein-like_sf"/>
</dbReference>
<dbReference type="EMBL" id="SNRY01001971">
    <property type="protein sequence ID" value="KAA6327557.1"/>
    <property type="molecule type" value="Genomic_DNA"/>
</dbReference>
<reference evidence="2" key="1">
    <citation type="submission" date="2019-03" db="EMBL/GenBank/DDBJ databases">
        <title>Single cell metagenomics reveals metabolic interactions within the superorganism composed of flagellate Streblomastix strix and complex community of Bacteroidetes bacteria on its surface.</title>
        <authorList>
            <person name="Treitli S.C."/>
            <person name="Kolisko M."/>
            <person name="Husnik F."/>
            <person name="Keeling P."/>
            <person name="Hampl V."/>
        </authorList>
    </citation>
    <scope>NUCLEOTIDE SEQUENCE</scope>
    <source>
        <strain evidence="2">STM</strain>
    </source>
</reference>
<dbReference type="InterPro" id="IPR008254">
    <property type="entry name" value="Flavodoxin/NO_synth"/>
</dbReference>
<dbReference type="GO" id="GO:0010181">
    <property type="term" value="F:FMN binding"/>
    <property type="evidence" value="ECO:0007669"/>
    <property type="project" value="InterPro"/>
</dbReference>
<comment type="caution">
    <text evidence="2">The sequence shown here is derived from an EMBL/GenBank/DDBJ whole genome shotgun (WGS) entry which is preliminary data.</text>
</comment>
<dbReference type="PANTHER" id="PTHR39201:SF1">
    <property type="entry name" value="FLAVODOXIN-LIKE DOMAIN-CONTAINING PROTEIN"/>
    <property type="match status" value="1"/>
</dbReference>
<dbReference type="SUPFAM" id="SSF52218">
    <property type="entry name" value="Flavoproteins"/>
    <property type="match status" value="1"/>
</dbReference>
<organism evidence="2">
    <name type="scientific">termite gut metagenome</name>
    <dbReference type="NCBI Taxonomy" id="433724"/>
    <lineage>
        <taxon>unclassified sequences</taxon>
        <taxon>metagenomes</taxon>
        <taxon>organismal metagenomes</taxon>
    </lineage>
</organism>
<gene>
    <name evidence="2" type="ORF">EZS27_023468</name>
</gene>
<proteinExistence type="predicted"/>
<dbReference type="AlphaFoldDB" id="A0A5J4R0C7"/>
<dbReference type="Gene3D" id="3.40.50.360">
    <property type="match status" value="1"/>
</dbReference>
<evidence type="ECO:0000313" key="2">
    <source>
        <dbReference type="EMBL" id="KAA6327557.1"/>
    </source>
</evidence>
<protein>
    <recommendedName>
        <fullName evidence="1">Flavodoxin-like domain-containing protein</fullName>
    </recommendedName>
</protein>
<sequence length="190" mass="21349">MNKILIALLSTFMFNLSCMQAQKKEKTENQPQKILVVYYSWSGNTRVVARQIQSLTEGDIFEIKPVKPYPEDYNGCVSLAEKEINNGYKPAIIEGVTNISLYDVVFVGSPNWWSTIAPPVATFLSQHDLSGKIVIPFCTYGSGRQANLFKDIAKLCPNSTMQKGYFVEGKVANNAKSQAKEWLQELEIIK</sequence>
<dbReference type="InterPro" id="IPR001226">
    <property type="entry name" value="Flavodoxin_CS"/>
</dbReference>
<dbReference type="GO" id="GO:0009055">
    <property type="term" value="F:electron transfer activity"/>
    <property type="evidence" value="ECO:0007669"/>
    <property type="project" value="InterPro"/>
</dbReference>
<dbReference type="PROSITE" id="PS00201">
    <property type="entry name" value="FLAVODOXIN"/>
    <property type="match status" value="1"/>
</dbReference>
<dbReference type="PROSITE" id="PS50902">
    <property type="entry name" value="FLAVODOXIN_LIKE"/>
    <property type="match status" value="1"/>
</dbReference>
<dbReference type="PANTHER" id="PTHR39201">
    <property type="entry name" value="EXPORTED PROTEIN-RELATED"/>
    <property type="match status" value="1"/>
</dbReference>